<organism evidence="1 2">
    <name type="scientific">Tenacibaculum gallaicum</name>
    <dbReference type="NCBI Taxonomy" id="561505"/>
    <lineage>
        <taxon>Bacteria</taxon>
        <taxon>Pseudomonadati</taxon>
        <taxon>Bacteroidota</taxon>
        <taxon>Flavobacteriia</taxon>
        <taxon>Flavobacteriales</taxon>
        <taxon>Flavobacteriaceae</taxon>
        <taxon>Tenacibaculum</taxon>
    </lineage>
</organism>
<gene>
    <name evidence="1" type="ORF">C7448_10690</name>
</gene>
<dbReference type="InterPro" id="IPR034660">
    <property type="entry name" value="DinB/YfiT-like"/>
</dbReference>
<dbReference type="Pfam" id="PF07609">
    <property type="entry name" value="DUF1572"/>
    <property type="match status" value="1"/>
</dbReference>
<name>A0A3E0HM01_9FLAO</name>
<reference evidence="1 2" key="1">
    <citation type="submission" date="2018-08" db="EMBL/GenBank/DDBJ databases">
        <title>Genomic Encyclopedia of Type Strains, Phase IV (KMG-IV): sequencing the most valuable type-strain genomes for metagenomic binning, comparative biology and taxonomic classification.</title>
        <authorList>
            <person name="Goeker M."/>
        </authorList>
    </citation>
    <scope>NUCLEOTIDE SEQUENCE [LARGE SCALE GENOMIC DNA]</scope>
    <source>
        <strain evidence="1 2">DSM 18841</strain>
    </source>
</reference>
<dbReference type="SUPFAM" id="SSF109854">
    <property type="entry name" value="DinB/YfiT-like putative metalloenzymes"/>
    <property type="match status" value="1"/>
</dbReference>
<dbReference type="Gene3D" id="1.20.120.450">
    <property type="entry name" value="dinb family like domain"/>
    <property type="match status" value="1"/>
</dbReference>
<protein>
    <submittedName>
        <fullName evidence="1">Uncharacterized protein DUF1572</fullName>
    </submittedName>
</protein>
<dbReference type="EMBL" id="QUNS01000006">
    <property type="protein sequence ID" value="REH47469.1"/>
    <property type="molecule type" value="Genomic_DNA"/>
</dbReference>
<dbReference type="AlphaFoldDB" id="A0A3E0HM01"/>
<dbReference type="InterPro" id="IPR011466">
    <property type="entry name" value="DUF1572"/>
</dbReference>
<dbReference type="Proteomes" id="UP000256884">
    <property type="component" value="Unassembled WGS sequence"/>
</dbReference>
<dbReference type="RefSeq" id="WP_115901577.1">
    <property type="nucleotide sequence ID" value="NZ_QUNS01000006.1"/>
</dbReference>
<keyword evidence="2" id="KW-1185">Reference proteome</keyword>
<sequence>MQNSYLDSIKKQITYYKSLGDKTFDQLTQEELFYQYNKESNSIAVIAKHIAGNMLSRWTNFFTEDGEKLWRNRDDEFVNTFTTKEEMIAYWEKGWNCFLNTINSLKEDDLEKIIYIRNQGHTVTEAINRQICHYPYHIGQIVFLSKMVQNENWTPLSIPKNASKNYNKEKFSEEKSRKHFTDDL</sequence>
<evidence type="ECO:0000313" key="1">
    <source>
        <dbReference type="EMBL" id="REH47469.1"/>
    </source>
</evidence>
<accession>A0A3E0HM01</accession>
<proteinExistence type="predicted"/>
<evidence type="ECO:0000313" key="2">
    <source>
        <dbReference type="Proteomes" id="UP000256884"/>
    </source>
</evidence>
<comment type="caution">
    <text evidence="1">The sequence shown here is derived from an EMBL/GenBank/DDBJ whole genome shotgun (WGS) entry which is preliminary data.</text>
</comment>
<dbReference type="OrthoDB" id="68731at2"/>